<evidence type="ECO:0000313" key="2">
    <source>
        <dbReference type="WBParaSite" id="PSAMB.scaffold1825size27569.g15082.t1"/>
    </source>
</evidence>
<dbReference type="Proteomes" id="UP000887566">
    <property type="component" value="Unplaced"/>
</dbReference>
<sequence>MGCRGWDARSIRPAALRSPCHQQSMQTTALWRFLVVIVVVVFEADHVDDTIDSVAAGCANAQAIRRGRPLLAFEQLSAEIAATVRAL</sequence>
<accession>A0A914VDN3</accession>
<dbReference type="WBParaSite" id="PSAMB.scaffold1825size27569.g15082.t1">
    <property type="protein sequence ID" value="PSAMB.scaffold1825size27569.g15082.t1"/>
    <property type="gene ID" value="PSAMB.scaffold1825size27569.g15082"/>
</dbReference>
<keyword evidence="1" id="KW-1185">Reference proteome</keyword>
<organism evidence="1 2">
    <name type="scientific">Plectus sambesii</name>
    <dbReference type="NCBI Taxonomy" id="2011161"/>
    <lineage>
        <taxon>Eukaryota</taxon>
        <taxon>Metazoa</taxon>
        <taxon>Ecdysozoa</taxon>
        <taxon>Nematoda</taxon>
        <taxon>Chromadorea</taxon>
        <taxon>Plectida</taxon>
        <taxon>Plectina</taxon>
        <taxon>Plectoidea</taxon>
        <taxon>Plectidae</taxon>
        <taxon>Plectus</taxon>
    </lineage>
</organism>
<evidence type="ECO:0000313" key="1">
    <source>
        <dbReference type="Proteomes" id="UP000887566"/>
    </source>
</evidence>
<protein>
    <submittedName>
        <fullName evidence="2">Uncharacterized protein</fullName>
    </submittedName>
</protein>
<dbReference type="AlphaFoldDB" id="A0A914VDN3"/>
<name>A0A914VDN3_9BILA</name>
<proteinExistence type="predicted"/>
<reference evidence="2" key="1">
    <citation type="submission" date="2022-11" db="UniProtKB">
        <authorList>
            <consortium name="WormBaseParasite"/>
        </authorList>
    </citation>
    <scope>IDENTIFICATION</scope>
</reference>